<feature type="repeat" description="WD" evidence="7">
    <location>
        <begin position="186"/>
        <end position="228"/>
    </location>
</feature>
<dbReference type="SUPFAM" id="SSF50978">
    <property type="entry name" value="WD40 repeat-like"/>
    <property type="match status" value="1"/>
</dbReference>
<organism evidence="9 10">
    <name type="scientific">Gouania willdenowi</name>
    <name type="common">Blunt-snouted clingfish</name>
    <name type="synonym">Lepadogaster willdenowi</name>
    <dbReference type="NCBI Taxonomy" id="441366"/>
    <lineage>
        <taxon>Eukaryota</taxon>
        <taxon>Metazoa</taxon>
        <taxon>Chordata</taxon>
        <taxon>Craniata</taxon>
        <taxon>Vertebrata</taxon>
        <taxon>Euteleostomi</taxon>
        <taxon>Actinopterygii</taxon>
        <taxon>Neopterygii</taxon>
        <taxon>Teleostei</taxon>
        <taxon>Neoteleostei</taxon>
        <taxon>Acanthomorphata</taxon>
        <taxon>Ovalentaria</taxon>
        <taxon>Blenniimorphae</taxon>
        <taxon>Blenniiformes</taxon>
        <taxon>Gobiesocoidei</taxon>
        <taxon>Gobiesocidae</taxon>
        <taxon>Gobiesocinae</taxon>
        <taxon>Gouania</taxon>
    </lineage>
</organism>
<comment type="similarity">
    <text evidence="6">Belongs to the WD repeat TRM82 family.</text>
</comment>
<dbReference type="Gene3D" id="2.130.10.10">
    <property type="entry name" value="YVTN repeat-like/Quinoprotein amine dehydrogenase"/>
    <property type="match status" value="2"/>
</dbReference>
<dbReference type="OrthoDB" id="371245at2759"/>
<evidence type="ECO:0000256" key="8">
    <source>
        <dbReference type="SAM" id="MobiDB-lite"/>
    </source>
</evidence>
<dbReference type="PROSITE" id="PS50082">
    <property type="entry name" value="WD_REPEATS_2"/>
    <property type="match status" value="1"/>
</dbReference>
<dbReference type="GO" id="GO:0043527">
    <property type="term" value="C:tRNA methyltransferase complex"/>
    <property type="evidence" value="ECO:0007669"/>
    <property type="project" value="TreeGrafter"/>
</dbReference>
<keyword evidence="3 6" id="KW-0819">tRNA processing</keyword>
<dbReference type="PANTHER" id="PTHR16288:SF0">
    <property type="entry name" value="TRNA (GUANINE-N(7)-)-METHYLTRANSFERASE NON-CATALYTIC SUBUNIT WDR4"/>
    <property type="match status" value="1"/>
</dbReference>
<reference evidence="9" key="1">
    <citation type="submission" date="2020-06" db="EMBL/GenBank/DDBJ databases">
        <authorList>
            <consortium name="Wellcome Sanger Institute Data Sharing"/>
        </authorList>
    </citation>
    <scope>NUCLEOTIDE SEQUENCE [LARGE SCALE GENOMIC DNA]</scope>
</reference>
<dbReference type="AlphaFoldDB" id="A0A8C5NGZ1"/>
<dbReference type="InterPro" id="IPR001680">
    <property type="entry name" value="WD40_rpt"/>
</dbReference>
<dbReference type="GO" id="GO:0106004">
    <property type="term" value="P:tRNA (guanine-N7)-methylation"/>
    <property type="evidence" value="ECO:0007669"/>
    <property type="project" value="UniProtKB-UniRule"/>
</dbReference>
<sequence length="396" mass="44774">MAASLSCCGPWMVFTCRSKLVAVHTKDSRDAFVFDCSSAERNPKKTKEKKSSDDVSSEEAGSDRILAVASSPSGKFLALTDDSKRLIVFRCQPSWCCISSRWVVRRCMSLSFSGTEEELLVADKAGDVYSFSLTELEKEGELRMGHLSMLLAVTTSADNRYIITADRDEKIRVSLLRSPFNIQAFCLGHEEFVSFLHIPSGHPHWLLSGSGDGTVKLWEFHSGLRMQSRDLRKSDDTETEKNVTVSRICSSPDGRYVAVQCERVATLQIFTLDGEEEKKLVPQCELTPPHCPVDVTFDPEGRLWVLMESHDVPLQIYCCEQSSWENQPANADLIRVTEAFRPHWELQDACVSRYANLHKASFDNVGVYMQKKQQRLEQQQTKRTKVSHTTTTKDKK</sequence>
<dbReference type="InterPro" id="IPR028884">
    <property type="entry name" value="Trm82"/>
</dbReference>
<dbReference type="PANTHER" id="PTHR16288">
    <property type="entry name" value="WD40 REPEAT PROTEIN 4"/>
    <property type="match status" value="1"/>
</dbReference>
<dbReference type="GO" id="GO:0005634">
    <property type="term" value="C:nucleus"/>
    <property type="evidence" value="ECO:0007669"/>
    <property type="project" value="UniProtKB-SubCell"/>
</dbReference>
<reference evidence="9" key="2">
    <citation type="submission" date="2025-08" db="UniProtKB">
        <authorList>
            <consortium name="Ensembl"/>
        </authorList>
    </citation>
    <scope>IDENTIFICATION</scope>
</reference>
<comment type="pathway">
    <text evidence="6">tRNA modification; N(7)-methylguanine-tRNA biosynthesis.</text>
</comment>
<evidence type="ECO:0008006" key="11">
    <source>
        <dbReference type="Google" id="ProtNLM"/>
    </source>
</evidence>
<evidence type="ECO:0000256" key="7">
    <source>
        <dbReference type="PROSITE-ProRule" id="PRU00221"/>
    </source>
</evidence>
<evidence type="ECO:0000256" key="1">
    <source>
        <dbReference type="ARBA" id="ARBA00004123"/>
    </source>
</evidence>
<dbReference type="Ensembl" id="ENSGWIT00000058928.1">
    <property type="protein sequence ID" value="ENSGWIP00000054697.1"/>
    <property type="gene ID" value="ENSGWIG00000026109.1"/>
</dbReference>
<dbReference type="CTD" id="10785"/>
<dbReference type="PROSITE" id="PS00678">
    <property type="entry name" value="WD_REPEATS_1"/>
    <property type="match status" value="1"/>
</dbReference>
<dbReference type="SMART" id="SM00320">
    <property type="entry name" value="WD40"/>
    <property type="match status" value="3"/>
</dbReference>
<protein>
    <recommendedName>
        <fullName evidence="11">tRNA (guanine-N(7)-)-methyltransferase non-catalytic subunit WDR4</fullName>
    </recommendedName>
</protein>
<evidence type="ECO:0000256" key="2">
    <source>
        <dbReference type="ARBA" id="ARBA00022574"/>
    </source>
</evidence>
<dbReference type="InterPro" id="IPR036322">
    <property type="entry name" value="WD40_repeat_dom_sf"/>
</dbReference>
<accession>A0A8C5NGZ1</accession>
<evidence type="ECO:0000313" key="10">
    <source>
        <dbReference type="Proteomes" id="UP000694680"/>
    </source>
</evidence>
<reference evidence="9" key="3">
    <citation type="submission" date="2025-09" db="UniProtKB">
        <authorList>
            <consortium name="Ensembl"/>
        </authorList>
    </citation>
    <scope>IDENTIFICATION</scope>
</reference>
<feature type="region of interest" description="Disordered" evidence="8">
    <location>
        <begin position="376"/>
        <end position="396"/>
    </location>
</feature>
<dbReference type="RefSeq" id="XP_028291925.1">
    <property type="nucleotide sequence ID" value="XM_028436124.1"/>
</dbReference>
<keyword evidence="10" id="KW-1185">Reference proteome</keyword>
<dbReference type="Pfam" id="PF00400">
    <property type="entry name" value="WD40"/>
    <property type="match status" value="1"/>
</dbReference>
<dbReference type="InterPro" id="IPR015943">
    <property type="entry name" value="WD40/YVTN_repeat-like_dom_sf"/>
</dbReference>
<name>A0A8C5NGZ1_GOUWI</name>
<keyword evidence="4 6" id="KW-0677">Repeat</keyword>
<proteinExistence type="inferred from homology"/>
<keyword evidence="5 6" id="KW-0539">Nucleus</keyword>
<evidence type="ECO:0000256" key="6">
    <source>
        <dbReference type="HAMAP-Rule" id="MF_03056"/>
    </source>
</evidence>
<dbReference type="GeneID" id="114455104"/>
<dbReference type="HAMAP" id="MF_03056">
    <property type="entry name" value="TRM82"/>
    <property type="match status" value="1"/>
</dbReference>
<dbReference type="Proteomes" id="UP000694680">
    <property type="component" value="Chromosome 21"/>
</dbReference>
<dbReference type="GO" id="GO:0005829">
    <property type="term" value="C:cytosol"/>
    <property type="evidence" value="ECO:0007669"/>
    <property type="project" value="TreeGrafter"/>
</dbReference>
<evidence type="ECO:0000313" key="9">
    <source>
        <dbReference type="Ensembl" id="ENSGWIP00000054697.1"/>
    </source>
</evidence>
<gene>
    <name evidence="9" type="primary">wdr4</name>
</gene>
<evidence type="ECO:0000256" key="5">
    <source>
        <dbReference type="ARBA" id="ARBA00023242"/>
    </source>
</evidence>
<dbReference type="InterPro" id="IPR019775">
    <property type="entry name" value="WD40_repeat_CS"/>
</dbReference>
<keyword evidence="2 6" id="KW-0853">WD repeat</keyword>
<evidence type="ECO:0000256" key="3">
    <source>
        <dbReference type="ARBA" id="ARBA00022694"/>
    </source>
</evidence>
<comment type="subcellular location">
    <subcellularLocation>
        <location evidence="1 6">Nucleus</location>
    </subcellularLocation>
</comment>
<dbReference type="UniPathway" id="UPA00989"/>
<evidence type="ECO:0000256" key="4">
    <source>
        <dbReference type="ARBA" id="ARBA00022737"/>
    </source>
</evidence>
<comment type="function">
    <text evidence="6">Required for the formation of N(7)-methylguanine at position 46 (m7G46) in tRNA. In the complex, it is required to stabilize and induce conformational changes of the catalytic subunit.</text>
</comment>